<evidence type="ECO:0000259" key="2">
    <source>
        <dbReference type="Pfam" id="PF00501"/>
    </source>
</evidence>
<evidence type="ECO:0000259" key="4">
    <source>
        <dbReference type="Pfam" id="PF16177"/>
    </source>
</evidence>
<evidence type="ECO:0000259" key="3">
    <source>
        <dbReference type="Pfam" id="PF13193"/>
    </source>
</evidence>
<comment type="similarity">
    <text evidence="1">Belongs to the ATP-dependent AMP-binding enzyme family.</text>
</comment>
<keyword evidence="6" id="KW-1185">Reference proteome</keyword>
<dbReference type="InterPro" id="IPR020845">
    <property type="entry name" value="AMP-binding_CS"/>
</dbReference>
<dbReference type="InterPro" id="IPR042099">
    <property type="entry name" value="ANL_N_sf"/>
</dbReference>
<comment type="caution">
    <text evidence="5">The sequence shown here is derived from an EMBL/GenBank/DDBJ whole genome shotgun (WGS) entry which is preliminary data.</text>
</comment>
<evidence type="ECO:0000313" key="6">
    <source>
        <dbReference type="Proteomes" id="UP000601789"/>
    </source>
</evidence>
<dbReference type="RefSeq" id="WP_198478057.1">
    <property type="nucleotide sequence ID" value="NZ_JADGMQ010000018.1"/>
</dbReference>
<dbReference type="SUPFAM" id="SSF56801">
    <property type="entry name" value="Acetyl-CoA synthetase-like"/>
    <property type="match status" value="1"/>
</dbReference>
<dbReference type="PANTHER" id="PTHR43347">
    <property type="entry name" value="ACYL-COA SYNTHETASE"/>
    <property type="match status" value="1"/>
</dbReference>
<organism evidence="5 6">
    <name type="scientific">Aquamicrobium zhengzhouense</name>
    <dbReference type="NCBI Taxonomy" id="2781738"/>
    <lineage>
        <taxon>Bacteria</taxon>
        <taxon>Pseudomonadati</taxon>
        <taxon>Pseudomonadota</taxon>
        <taxon>Alphaproteobacteria</taxon>
        <taxon>Hyphomicrobiales</taxon>
        <taxon>Phyllobacteriaceae</taxon>
        <taxon>Aquamicrobium</taxon>
    </lineage>
</organism>
<name>A0ABS0SIU0_9HYPH</name>
<feature type="domain" description="Acetyl-coenzyme A synthetase N-terminal" evidence="4">
    <location>
        <begin position="5"/>
        <end position="59"/>
    </location>
</feature>
<sequence length="635" mass="68961">MNSRYAEVYAGWKSNPEEFWAEAAKSIDWIKAPTKIFDADSGVFGHWFPDAVCNCCYNAIDRHVERGRGNQVAIIYDSPITGAKRSYTYGELLQEVEALAAVLRAQGVEKGDRVIIYMPMIPQAMFAMLACARLGAVHSVVFGGFAARELATRINDCAPKVIVSASCGVEPGRIVAYKPLLDEAIELASHKVERCIVFQRDELRCDLLSGRDIDMAEAVAKAIADGEKVECVPVAATDPLYILYTSGTTGQPKGVVRDTGGYIVALHWTMENEYGIKPGEVFWTASDVGWVVGHSYIVYAPLLAGCTTVLFEGKPIGTPDAGTFWRVISEHNVVALFTAPTAFRAIKGQDPTGEFIRKYDLSSLRTLFLAGERADPGTVKWAEEQLGVPVIDHWWQTESGHPISHNPVGLGQLPVKYGSPAVPMPGFDVRVVDDGGELVPAGTLGNVVIKLPLPPGALPTLWNAEPRFRSSYLDEFPGYYKTADAGYIDEDGYLFIMARTDDIINVAGHRLSTGGMEEVVAEHPDVAECAVVGVHDEMKGQIPCAFVVLNAGADRDPAEVEREVIALVRSKIGPVAALKSVVTVKRLPKTRSGKILRSTMQKIADKESWNMPATIDDPAILDEISDALKGKGIGI</sequence>
<dbReference type="Proteomes" id="UP000601789">
    <property type="component" value="Unassembled WGS sequence"/>
</dbReference>
<dbReference type="EMBL" id="JADGMQ010000018">
    <property type="protein sequence ID" value="MBI1622517.1"/>
    <property type="molecule type" value="Genomic_DNA"/>
</dbReference>
<dbReference type="Pfam" id="PF13193">
    <property type="entry name" value="AMP-binding_C"/>
    <property type="match status" value="1"/>
</dbReference>
<gene>
    <name evidence="5" type="ORF">IOD40_17805</name>
</gene>
<dbReference type="InterPro" id="IPR000873">
    <property type="entry name" value="AMP-dep_synth/lig_dom"/>
</dbReference>
<evidence type="ECO:0000313" key="5">
    <source>
        <dbReference type="EMBL" id="MBI1622517.1"/>
    </source>
</evidence>
<dbReference type="Gene3D" id="3.30.300.30">
    <property type="match status" value="1"/>
</dbReference>
<dbReference type="CDD" id="cd05967">
    <property type="entry name" value="PrpE"/>
    <property type="match status" value="1"/>
</dbReference>
<feature type="domain" description="AMP-dependent synthetase/ligase" evidence="2">
    <location>
        <begin position="63"/>
        <end position="450"/>
    </location>
</feature>
<protein>
    <submittedName>
        <fullName evidence="5">Propionyl-CoA synthetase</fullName>
    </submittedName>
</protein>
<proteinExistence type="inferred from homology"/>
<feature type="domain" description="AMP-binding enzyme C-terminal" evidence="3">
    <location>
        <begin position="516"/>
        <end position="594"/>
    </location>
</feature>
<dbReference type="PANTHER" id="PTHR43347:SF3">
    <property type="entry name" value="ACYL-COA SYNTHETASE SHORT-CHAIN FAMILY MEMBER 3, MITOCHONDRIAL"/>
    <property type="match status" value="1"/>
</dbReference>
<dbReference type="InterPro" id="IPR045851">
    <property type="entry name" value="AMP-bd_C_sf"/>
</dbReference>
<accession>A0ABS0SIU0</accession>
<evidence type="ECO:0000256" key="1">
    <source>
        <dbReference type="ARBA" id="ARBA00006432"/>
    </source>
</evidence>
<reference evidence="5 6" key="1">
    <citation type="submission" date="2020-10" db="EMBL/GenBank/DDBJ databases">
        <title>Aquamicrobium zhengzhouensis sp. nov., a exopolysaccharide producing bacterium isolated from farmland soil.</title>
        <authorList>
            <person name="Wang X."/>
        </authorList>
    </citation>
    <scope>NUCLEOTIDE SEQUENCE [LARGE SCALE GENOMIC DNA]</scope>
    <source>
        <strain evidence="6">cd-1</strain>
    </source>
</reference>
<dbReference type="PROSITE" id="PS00455">
    <property type="entry name" value="AMP_BINDING"/>
    <property type="match status" value="1"/>
</dbReference>
<dbReference type="InterPro" id="IPR025110">
    <property type="entry name" value="AMP-bd_C"/>
</dbReference>
<dbReference type="InterPro" id="IPR032387">
    <property type="entry name" value="ACAS_N"/>
</dbReference>
<dbReference type="Pfam" id="PF00501">
    <property type="entry name" value="AMP-binding"/>
    <property type="match status" value="1"/>
</dbReference>
<dbReference type="Gene3D" id="3.40.50.12780">
    <property type="entry name" value="N-terminal domain of ligase-like"/>
    <property type="match status" value="1"/>
</dbReference>
<dbReference type="Pfam" id="PF16177">
    <property type="entry name" value="ACAS_N"/>
    <property type="match status" value="1"/>
</dbReference>